<gene>
    <name evidence="1" type="ORF">EHF44_27130</name>
</gene>
<organism evidence="1 2">
    <name type="scientific">Cupriavidus pauculus</name>
    <dbReference type="NCBI Taxonomy" id="82633"/>
    <lineage>
        <taxon>Bacteria</taxon>
        <taxon>Pseudomonadati</taxon>
        <taxon>Pseudomonadota</taxon>
        <taxon>Betaproteobacteria</taxon>
        <taxon>Burkholderiales</taxon>
        <taxon>Burkholderiaceae</taxon>
        <taxon>Cupriavidus</taxon>
    </lineage>
</organism>
<name>A0A3G8H9X3_9BURK</name>
<geneLocation type="plasmid" evidence="1">
    <name>unnamed2</name>
</geneLocation>
<dbReference type="OrthoDB" id="3770261at2"/>
<accession>A0A3G8H9X3</accession>
<proteinExistence type="predicted"/>
<protein>
    <submittedName>
        <fullName evidence="1">DUF3626 domain-containing protein</fullName>
    </submittedName>
</protein>
<reference evidence="2" key="1">
    <citation type="submission" date="2018-11" db="EMBL/GenBank/DDBJ databases">
        <title>FDA dAtabase for Regulatory Grade micrObial Sequences (FDA-ARGOS): Supporting development and validation of Infectious Disease Dx tests.</title>
        <authorList>
            <person name="Goldberg B."/>
            <person name="Campos J."/>
            <person name="Tallon L."/>
            <person name="Sadzewicz L."/>
            <person name="Zhao X."/>
            <person name="Vavikolanu K."/>
            <person name="Mehta A."/>
            <person name="Aluvathingal J."/>
            <person name="Nadendla S."/>
            <person name="Geyer C."/>
            <person name="Nandy P."/>
            <person name="Yan Y."/>
            <person name="Sichtig H."/>
        </authorList>
    </citation>
    <scope>NUCLEOTIDE SEQUENCE [LARGE SCALE GENOMIC DNA]</scope>
    <source>
        <strain evidence="2">FDAARGOS_614</strain>
        <plasmid evidence="2">unnamed2</plasmid>
    </source>
</reference>
<sequence length="281" mass="30492">MSLALTSAARAWAHIAAISAGKPVDPGWRVTLNFHPDRIFRGRPLLAVLAEDGVYRTQFETGTSNGGLSAYPGGDRWQWESRIFGQAYDTAPASERPRYGALNVGHASAGAAPRFGSAHLRLASGVLSRTTFCHPDSVYEPSHFGVAGRFALVERLAAAVTHGDPLDHYIEAHVHGGVVIERDVEAIVLDPSFRHSDVEALAHALPCRVEWHAGFRAEADLLRRQSEYRGSAVAKLAASLAGAHPLTPVRIGEAARSGQYDPQMLKQVWHCLARFGNSNHR</sequence>
<evidence type="ECO:0000313" key="1">
    <source>
        <dbReference type="EMBL" id="AZG17148.1"/>
    </source>
</evidence>
<dbReference type="EMBL" id="CP033971">
    <property type="protein sequence ID" value="AZG17148.1"/>
    <property type="molecule type" value="Genomic_DNA"/>
</dbReference>
<dbReference type="Proteomes" id="UP000270411">
    <property type="component" value="Plasmid unnamed2"/>
</dbReference>
<dbReference type="RefSeq" id="WP_124686877.1">
    <property type="nucleotide sequence ID" value="NZ_CP033971.1"/>
</dbReference>
<dbReference type="Pfam" id="PF12294">
    <property type="entry name" value="DUF3626"/>
    <property type="match status" value="2"/>
</dbReference>
<dbReference type="KEGG" id="cpau:EHF44_27130"/>
<dbReference type="InterPro" id="IPR022074">
    <property type="entry name" value="DUF3626"/>
</dbReference>
<keyword evidence="1" id="KW-0614">Plasmid</keyword>
<evidence type="ECO:0000313" key="2">
    <source>
        <dbReference type="Proteomes" id="UP000270411"/>
    </source>
</evidence>
<dbReference type="AlphaFoldDB" id="A0A3G8H9X3"/>